<reference evidence="1" key="1">
    <citation type="submission" date="2020-04" db="EMBL/GenBank/DDBJ databases">
        <authorList>
            <person name="Chiriac C."/>
            <person name="Salcher M."/>
            <person name="Ghai R."/>
            <person name="Kavagutti S V."/>
        </authorList>
    </citation>
    <scope>NUCLEOTIDE SEQUENCE</scope>
</reference>
<accession>A0A6J5LV42</accession>
<proteinExistence type="predicted"/>
<protein>
    <submittedName>
        <fullName evidence="1">Uncharacterized protein</fullName>
    </submittedName>
</protein>
<gene>
    <name evidence="1" type="ORF">UFOVP328_47</name>
</gene>
<dbReference type="EMBL" id="LR796341">
    <property type="protein sequence ID" value="CAB4137652.1"/>
    <property type="molecule type" value="Genomic_DNA"/>
</dbReference>
<evidence type="ECO:0000313" key="1">
    <source>
        <dbReference type="EMBL" id="CAB4137652.1"/>
    </source>
</evidence>
<sequence length="294" mass="30415">MSSNINPNNIDGTYPVAGQDNNSQGFRDNFTNIKTNFQYASDEISELQSKALLKSALTGTVLDNNMLGSLIYNATIADFGATRLALGTVSGSQTINYALGHFQTLTTSGSVSLAFTNFPTAGIAGVVSVQVTVASTAHTLTLPSAVSVNNSGIQGLNPSTNVITFAAVGTYTFQFISSDGGTTITVNEVNKRLEPFNNTSEDLAASGAANLAVATSYFSTSASETATLAAGVNGQVKTFAMFADSGDMVITVTNAGWKSSGTGTITFDTIGDACTLQYINGKWFCIGNNGAVFA</sequence>
<organism evidence="1">
    <name type="scientific">uncultured Caudovirales phage</name>
    <dbReference type="NCBI Taxonomy" id="2100421"/>
    <lineage>
        <taxon>Viruses</taxon>
        <taxon>Duplodnaviria</taxon>
        <taxon>Heunggongvirae</taxon>
        <taxon>Uroviricota</taxon>
        <taxon>Caudoviricetes</taxon>
        <taxon>Peduoviridae</taxon>
        <taxon>Maltschvirus</taxon>
        <taxon>Maltschvirus maltsch</taxon>
    </lineage>
</organism>
<name>A0A6J5LV42_9CAUD</name>